<dbReference type="Proteomes" id="UP000679779">
    <property type="component" value="Unassembled WGS sequence"/>
</dbReference>
<keyword evidence="4" id="KW-1185">Reference proteome</keyword>
<accession>A0A919XD79</accession>
<dbReference type="Pfam" id="PF00395">
    <property type="entry name" value="SLH"/>
    <property type="match status" value="1"/>
</dbReference>
<dbReference type="AlphaFoldDB" id="A0A919XD79"/>
<feature type="domain" description="SLH" evidence="2">
    <location>
        <begin position="33"/>
        <end position="96"/>
    </location>
</feature>
<reference evidence="3" key="1">
    <citation type="submission" date="2021-03" db="EMBL/GenBank/DDBJ databases">
        <title>Antimicrobial resistance genes in bacteria isolated from Japanese honey, and their potential for conferring macrolide and lincosamide resistance in the American foulbrood pathogen Paenibacillus larvae.</title>
        <authorList>
            <person name="Okamoto M."/>
            <person name="Kumagai M."/>
            <person name="Kanamori H."/>
            <person name="Takamatsu D."/>
        </authorList>
    </citation>
    <scope>NUCLEOTIDE SEQUENCE</scope>
    <source>
        <strain evidence="3">J2TS6</strain>
    </source>
</reference>
<protein>
    <recommendedName>
        <fullName evidence="2">SLH domain-containing protein</fullName>
    </recommendedName>
</protein>
<gene>
    <name evidence="3" type="ORF">J2TS6_00010</name>
</gene>
<feature type="region of interest" description="Disordered" evidence="1">
    <location>
        <begin position="189"/>
        <end position="210"/>
    </location>
</feature>
<dbReference type="PROSITE" id="PS51272">
    <property type="entry name" value="SLH"/>
    <property type="match status" value="1"/>
</dbReference>
<dbReference type="InterPro" id="IPR001119">
    <property type="entry name" value="SLH_dom"/>
</dbReference>
<dbReference type="RefSeq" id="WP_160041651.1">
    <property type="nucleotide sequence ID" value="NZ_BORQ01000001.1"/>
</dbReference>
<name>A0A919XD79_9BACL</name>
<dbReference type="EMBL" id="BORQ01000001">
    <property type="protein sequence ID" value="GIO28860.1"/>
    <property type="molecule type" value="Genomic_DNA"/>
</dbReference>
<organism evidence="3 4">
    <name type="scientific">Paenibacillus albilobatus</name>
    <dbReference type="NCBI Taxonomy" id="2716884"/>
    <lineage>
        <taxon>Bacteria</taxon>
        <taxon>Bacillati</taxon>
        <taxon>Bacillota</taxon>
        <taxon>Bacilli</taxon>
        <taxon>Bacillales</taxon>
        <taxon>Paenibacillaceae</taxon>
        <taxon>Paenibacillus</taxon>
    </lineage>
</organism>
<evidence type="ECO:0000259" key="2">
    <source>
        <dbReference type="PROSITE" id="PS51272"/>
    </source>
</evidence>
<dbReference type="InterPro" id="IPR012854">
    <property type="entry name" value="Cu_amine_oxidase-like_N"/>
</dbReference>
<dbReference type="Pfam" id="PF07833">
    <property type="entry name" value="Cu_amine_oxidN1"/>
    <property type="match status" value="1"/>
</dbReference>
<sequence length="505" mass="55937">MKKSLKVMLTVQTAITLGIGGLFAPELHADRLTAKVPFADMKSHWSADSVAWALSKNIVRGYEDGTFKPNQPVTEAEFLSMLIHSCRPDVANGTPRWAEPYYMLAESLNYPVSSSDIKAQNQPITRLRVAELIASAEGMNYEGDDAIRFMYGKGLAKGEGGQPTITSFNGSKTLTRAEAVQFIKNLSDHGSGEMHARPATSSDTSKLPDIPFGNEKVAIETGKTQNQNTMIPVLKLDDKPIAFKTKPVVQNGIVYFPIEEVCAAFGISYQENADGSVTTTNGIETNTFRSGEVDSFIHNNPKNPVLGSEEIPLDGQNPMKKINGVFMIPAESTENLWFAVNKDAKKYADMMVIANGQEDQSELKFYTYKQNVLTSSENMDGTNKRPGGDGGFEGEGKVNKSIWVKEYTEPSLGTNVYATWRWSSKDDLFYKFKEVKFTGSIVNGTALGMLEFSGDITYYKEDGREEQLKPAELQDIKLPYKNGDILMTWNDLLKLFSKHDIILPD</sequence>
<evidence type="ECO:0000313" key="3">
    <source>
        <dbReference type="EMBL" id="GIO28860.1"/>
    </source>
</evidence>
<comment type="caution">
    <text evidence="3">The sequence shown here is derived from an EMBL/GenBank/DDBJ whole genome shotgun (WGS) entry which is preliminary data.</text>
</comment>
<proteinExistence type="predicted"/>
<evidence type="ECO:0000256" key="1">
    <source>
        <dbReference type="SAM" id="MobiDB-lite"/>
    </source>
</evidence>
<evidence type="ECO:0000313" key="4">
    <source>
        <dbReference type="Proteomes" id="UP000679779"/>
    </source>
</evidence>